<keyword evidence="2" id="KW-1133">Transmembrane helix</keyword>
<evidence type="ECO:0000256" key="2">
    <source>
        <dbReference type="SAM" id="Phobius"/>
    </source>
</evidence>
<feature type="transmembrane region" description="Helical" evidence="2">
    <location>
        <begin position="270"/>
        <end position="293"/>
    </location>
</feature>
<keyword evidence="2" id="KW-0472">Membrane</keyword>
<feature type="region of interest" description="Disordered" evidence="1">
    <location>
        <begin position="168"/>
        <end position="195"/>
    </location>
</feature>
<sequence length="332" mass="38630">MLGLWPSVGIRYRSLVVRYSESLADRGLIRCLIYVSLFNVALRTVFCFTKDMWNSGEDNGFHKMERSEDGHRGKKEKHLKSFDLYKWMKLSATEVLEFLFDYIYNLGKEELESDEDIKVKMIFHATEDQWEIPVGAEGIIRKTAGYGATFEGSKVFVHFLKGIRRVDERSRRDSEKGDPKGSGKGSSPRRDQDQKSYKLPVNGVKIPVDPTYLTEKNEKTDDAQEWLWRVAFVKGVVNSMMQHTLRGSSRVDAAHLFFPGIRIEVSCGYIYIYIYIILYYIYIGCRCMCVYCLHSSKDVSTSNVHHSSCRRTYVRTYVRTYLLSMRLYVSKY</sequence>
<comment type="caution">
    <text evidence="3">The sequence shown here is derived from an EMBL/GenBank/DDBJ whole genome shotgun (WGS) entry which is preliminary data.</text>
</comment>
<evidence type="ECO:0000313" key="3">
    <source>
        <dbReference type="EMBL" id="CAE7362445.1"/>
    </source>
</evidence>
<protein>
    <submittedName>
        <fullName evidence="3">Uncharacterized protein</fullName>
    </submittedName>
</protein>
<dbReference type="AlphaFoldDB" id="A0A812QAL7"/>
<keyword evidence="2" id="KW-0812">Transmembrane</keyword>
<dbReference type="OrthoDB" id="430530at2759"/>
<feature type="compositionally biased region" description="Basic and acidic residues" evidence="1">
    <location>
        <begin position="168"/>
        <end position="181"/>
    </location>
</feature>
<reference evidence="3" key="1">
    <citation type="submission" date="2021-02" db="EMBL/GenBank/DDBJ databases">
        <authorList>
            <person name="Dougan E. K."/>
            <person name="Rhodes N."/>
            <person name="Thang M."/>
            <person name="Chan C."/>
        </authorList>
    </citation>
    <scope>NUCLEOTIDE SEQUENCE</scope>
</reference>
<evidence type="ECO:0000256" key="1">
    <source>
        <dbReference type="SAM" id="MobiDB-lite"/>
    </source>
</evidence>
<dbReference type="EMBL" id="CAJNJA010015475">
    <property type="protein sequence ID" value="CAE7362445.1"/>
    <property type="molecule type" value="Genomic_DNA"/>
</dbReference>
<organism evidence="3 4">
    <name type="scientific">Symbiodinium necroappetens</name>
    <dbReference type="NCBI Taxonomy" id="1628268"/>
    <lineage>
        <taxon>Eukaryota</taxon>
        <taxon>Sar</taxon>
        <taxon>Alveolata</taxon>
        <taxon>Dinophyceae</taxon>
        <taxon>Suessiales</taxon>
        <taxon>Symbiodiniaceae</taxon>
        <taxon>Symbiodinium</taxon>
    </lineage>
</organism>
<accession>A0A812QAL7</accession>
<keyword evidence="4" id="KW-1185">Reference proteome</keyword>
<gene>
    <name evidence="3" type="ORF">SNEC2469_LOCUS9579</name>
</gene>
<name>A0A812QAL7_9DINO</name>
<proteinExistence type="predicted"/>
<evidence type="ECO:0000313" key="4">
    <source>
        <dbReference type="Proteomes" id="UP000601435"/>
    </source>
</evidence>
<dbReference type="Proteomes" id="UP000601435">
    <property type="component" value="Unassembled WGS sequence"/>
</dbReference>